<comment type="caution">
    <text evidence="1">The sequence shown here is derived from an EMBL/GenBank/DDBJ whole genome shotgun (WGS) entry which is preliminary data.</text>
</comment>
<dbReference type="Proteomes" id="UP000238274">
    <property type="component" value="Unassembled WGS sequence"/>
</dbReference>
<gene>
    <name evidence="1" type="ORF">PSHT_05495</name>
</gene>
<keyword evidence="2" id="KW-1185">Reference proteome</keyword>
<reference evidence="2" key="3">
    <citation type="journal article" date="2018" name="Mol. Plant Microbe Interact.">
        <title>Genome sequence resources for the wheat stripe rust pathogen (Puccinia striiformis f. sp. tritici) and the barley stripe rust pathogen (Puccinia striiformis f. sp. hordei).</title>
        <authorList>
            <person name="Xia C."/>
            <person name="Wang M."/>
            <person name="Yin C."/>
            <person name="Cornejo O.E."/>
            <person name="Hulbert S.H."/>
            <person name="Chen X."/>
        </authorList>
    </citation>
    <scope>NUCLEOTIDE SEQUENCE [LARGE SCALE GENOMIC DNA]</scope>
    <source>
        <strain evidence="2">93TX-2</strain>
    </source>
</reference>
<dbReference type="EMBL" id="PKSM01000061">
    <property type="protein sequence ID" value="POW18652.1"/>
    <property type="molecule type" value="Genomic_DNA"/>
</dbReference>
<proteinExistence type="predicted"/>
<organism evidence="1 2">
    <name type="scientific">Puccinia striiformis</name>
    <dbReference type="NCBI Taxonomy" id="27350"/>
    <lineage>
        <taxon>Eukaryota</taxon>
        <taxon>Fungi</taxon>
        <taxon>Dikarya</taxon>
        <taxon>Basidiomycota</taxon>
        <taxon>Pucciniomycotina</taxon>
        <taxon>Pucciniomycetes</taxon>
        <taxon>Pucciniales</taxon>
        <taxon>Pucciniaceae</taxon>
        <taxon>Puccinia</taxon>
    </lineage>
</organism>
<sequence>MDETTMMTTTKMITVTMPRTSKTSKTLLISFELSNWSLLIWLTINPLSPSNVDSPIGLSNHLVFSTFRSVSPIIWPTTELLIILRSVPLFYWPTTNKIPGRRNLSTTLGRQLQPVNTEEIPTMTHINMDLTRSMVRSWD</sequence>
<dbReference type="AlphaFoldDB" id="A0A2S4WA59"/>
<dbReference type="VEuPathDB" id="FungiDB:PSHT_05495"/>
<evidence type="ECO:0000313" key="2">
    <source>
        <dbReference type="Proteomes" id="UP000238274"/>
    </source>
</evidence>
<dbReference type="VEuPathDB" id="FungiDB:PSTT_14735"/>
<reference evidence="1 2" key="1">
    <citation type="submission" date="2017-12" db="EMBL/GenBank/DDBJ databases">
        <title>Gene loss provides genomic basis for host adaptation in cereal stripe rust fungi.</title>
        <authorList>
            <person name="Xia C."/>
        </authorList>
    </citation>
    <scope>NUCLEOTIDE SEQUENCE [LARGE SCALE GENOMIC DNA]</scope>
    <source>
        <strain evidence="1 2">93TX-2</strain>
    </source>
</reference>
<reference evidence="2" key="2">
    <citation type="journal article" date="2018" name="BMC Genomics">
        <title>Genomic insights into host adaptation between the wheat stripe rust pathogen (Puccinia striiformis f. sp. tritici) and the barley stripe rust pathogen (Puccinia striiformis f. sp. hordei).</title>
        <authorList>
            <person name="Xia C."/>
            <person name="Wang M."/>
            <person name="Yin C."/>
            <person name="Cornejo O.E."/>
            <person name="Hulbert S.H."/>
            <person name="Chen X."/>
        </authorList>
    </citation>
    <scope>NUCLEOTIDE SEQUENCE [LARGE SCALE GENOMIC DNA]</scope>
    <source>
        <strain evidence="2">93TX-2</strain>
    </source>
</reference>
<name>A0A2S4WA59_9BASI</name>
<protein>
    <submittedName>
        <fullName evidence="1">Uncharacterized protein</fullName>
    </submittedName>
</protein>
<evidence type="ECO:0000313" key="1">
    <source>
        <dbReference type="EMBL" id="POW18652.1"/>
    </source>
</evidence>
<accession>A0A2S4WA59</accession>